<protein>
    <submittedName>
        <fullName evidence="1">Uncharacterized protein</fullName>
    </submittedName>
</protein>
<dbReference type="RefSeq" id="WP_078402701.1">
    <property type="nucleotide sequence ID" value="NZ_CP016377.1"/>
</dbReference>
<name>A0AAJ3NAI9_9FLAO</name>
<accession>A0AAJ3NAI9</accession>
<dbReference type="KEGG" id="ego:BBD34_05655"/>
<evidence type="ECO:0000313" key="2">
    <source>
        <dbReference type="Proteomes" id="UP000190816"/>
    </source>
</evidence>
<dbReference type="AlphaFoldDB" id="A0AAJ3NAI9"/>
<sequence length="102" mass="11635">MKAFNKNKTEKNCKREYVPPTIKESKIIFEIDSASSINGSIIIQPDRSHLWKYIPPTIEVIWVEMENGLAANSGFALPARNSTPINETWDNADITPDNPIYW</sequence>
<evidence type="ECO:0000313" key="1">
    <source>
        <dbReference type="EMBL" id="OPB73486.1"/>
    </source>
</evidence>
<dbReference type="EMBL" id="MAIC01000016">
    <property type="protein sequence ID" value="OPB73486.1"/>
    <property type="molecule type" value="Genomic_DNA"/>
</dbReference>
<comment type="caution">
    <text evidence="1">The sequence shown here is derived from an EMBL/GenBank/DDBJ whole genome shotgun (WGS) entry which is preliminary data.</text>
</comment>
<proteinExistence type="predicted"/>
<organism evidence="1 2">
    <name type="scientific">Elizabethkingia ursingii</name>
    <dbReference type="NCBI Taxonomy" id="1756150"/>
    <lineage>
        <taxon>Bacteria</taxon>
        <taxon>Pseudomonadati</taxon>
        <taxon>Bacteroidota</taxon>
        <taxon>Flavobacteriia</taxon>
        <taxon>Flavobacteriales</taxon>
        <taxon>Weeksellaceae</taxon>
        <taxon>Elizabethkingia</taxon>
    </lineage>
</organism>
<reference evidence="1 2" key="1">
    <citation type="submission" date="2016-06" db="EMBL/GenBank/DDBJ databases">
        <authorList>
            <person name="Nicholson A.C."/>
        </authorList>
    </citation>
    <scope>NUCLEOTIDE SEQUENCE [LARGE SCALE GENOMIC DNA]</scope>
    <source>
        <strain evidence="1 2">G4123</strain>
    </source>
</reference>
<gene>
    <name evidence="1" type="ORF">BAY32_10565</name>
</gene>
<dbReference type="Proteomes" id="UP000190816">
    <property type="component" value="Unassembled WGS sequence"/>
</dbReference>